<dbReference type="InterPro" id="IPR031421">
    <property type="entry name" value="DUF4666"/>
</dbReference>
<protein>
    <submittedName>
        <fullName evidence="2">Uncharacterized protein</fullName>
    </submittedName>
</protein>
<accession>A0A9Q0FA29</accession>
<dbReference type="OrthoDB" id="1652626at2759"/>
<name>A0A9Q0FA29_9ROSI</name>
<dbReference type="AlphaFoldDB" id="A0A9Q0FA29"/>
<organism evidence="2 3">
    <name type="scientific">Turnera subulata</name>
    <dbReference type="NCBI Taxonomy" id="218843"/>
    <lineage>
        <taxon>Eukaryota</taxon>
        <taxon>Viridiplantae</taxon>
        <taxon>Streptophyta</taxon>
        <taxon>Embryophyta</taxon>
        <taxon>Tracheophyta</taxon>
        <taxon>Spermatophyta</taxon>
        <taxon>Magnoliopsida</taxon>
        <taxon>eudicotyledons</taxon>
        <taxon>Gunneridae</taxon>
        <taxon>Pentapetalae</taxon>
        <taxon>rosids</taxon>
        <taxon>fabids</taxon>
        <taxon>Malpighiales</taxon>
        <taxon>Passifloraceae</taxon>
        <taxon>Turnera</taxon>
    </lineage>
</organism>
<keyword evidence="3" id="KW-1185">Reference proteome</keyword>
<sequence>MATLQRSNAFRRQGSSGSVWEEKYLLVGEKVEYRELRPSQSARNHETMDCSDRTNAPTACPRSLSTPALSHAADSLFRNPDNVPAGSKSGK</sequence>
<gene>
    <name evidence="2" type="ORF">Tsubulata_008530</name>
</gene>
<feature type="compositionally biased region" description="Basic and acidic residues" evidence="1">
    <location>
        <begin position="37"/>
        <end position="52"/>
    </location>
</feature>
<reference evidence="2" key="2">
    <citation type="journal article" date="2023" name="Plants (Basel)">
        <title>Annotation of the Turnera subulata (Passifloraceae) Draft Genome Reveals the S-Locus Evolved after the Divergence of Turneroideae from Passifloroideae in a Stepwise Manner.</title>
        <authorList>
            <person name="Henning P.M."/>
            <person name="Roalson E.H."/>
            <person name="Mir W."/>
            <person name="McCubbin A.G."/>
            <person name="Shore J.S."/>
        </authorList>
    </citation>
    <scope>NUCLEOTIDE SEQUENCE</scope>
    <source>
        <strain evidence="2">F60SS</strain>
    </source>
</reference>
<dbReference type="Pfam" id="PF15697">
    <property type="entry name" value="DUF4666"/>
    <property type="match status" value="1"/>
</dbReference>
<evidence type="ECO:0000313" key="3">
    <source>
        <dbReference type="Proteomes" id="UP001141552"/>
    </source>
</evidence>
<dbReference type="Proteomes" id="UP001141552">
    <property type="component" value="Unassembled WGS sequence"/>
</dbReference>
<proteinExistence type="predicted"/>
<feature type="compositionally biased region" description="Polar residues" evidence="1">
    <location>
        <begin position="53"/>
        <end position="68"/>
    </location>
</feature>
<evidence type="ECO:0000256" key="1">
    <source>
        <dbReference type="SAM" id="MobiDB-lite"/>
    </source>
</evidence>
<reference evidence="2" key="1">
    <citation type="submission" date="2022-02" db="EMBL/GenBank/DDBJ databases">
        <authorList>
            <person name="Henning P.M."/>
            <person name="McCubbin A.G."/>
            <person name="Shore J.S."/>
        </authorList>
    </citation>
    <scope>NUCLEOTIDE SEQUENCE</scope>
    <source>
        <strain evidence="2">F60SS</strain>
        <tissue evidence="2">Leaves</tissue>
    </source>
</reference>
<feature type="region of interest" description="Disordered" evidence="1">
    <location>
        <begin position="37"/>
        <end position="91"/>
    </location>
</feature>
<comment type="caution">
    <text evidence="2">The sequence shown here is derived from an EMBL/GenBank/DDBJ whole genome shotgun (WGS) entry which is preliminary data.</text>
</comment>
<evidence type="ECO:0000313" key="2">
    <source>
        <dbReference type="EMBL" id="KAJ4826581.1"/>
    </source>
</evidence>
<dbReference type="EMBL" id="JAKUCV010006623">
    <property type="protein sequence ID" value="KAJ4826581.1"/>
    <property type="molecule type" value="Genomic_DNA"/>
</dbReference>